<protein>
    <submittedName>
        <fullName evidence="1">Uncharacterized protein</fullName>
    </submittedName>
</protein>
<dbReference type="Proteomes" id="UP000054653">
    <property type="component" value="Unassembled WGS sequence"/>
</dbReference>
<evidence type="ECO:0000313" key="1">
    <source>
        <dbReference type="EMBL" id="KRY61306.1"/>
    </source>
</evidence>
<dbReference type="EMBL" id="JYDI01000001">
    <property type="protein sequence ID" value="KRY61306.1"/>
    <property type="molecule type" value="Genomic_DNA"/>
</dbReference>
<evidence type="ECO:0000313" key="2">
    <source>
        <dbReference type="Proteomes" id="UP000054653"/>
    </source>
</evidence>
<accession>A0A0V1DIN0</accession>
<gene>
    <name evidence="1" type="ORF">T03_10377</name>
</gene>
<dbReference type="AlphaFoldDB" id="A0A0V1DIN0"/>
<sequence>LTANVTPDTLRPLNSGTVDGRRHVVRRLSTASPSFLLDLVASIYYDVRFFFTQDQDQRFTGNAYVSINNNKAQR</sequence>
<proteinExistence type="predicted"/>
<name>A0A0V1DIN0_TRIBR</name>
<reference evidence="1 2" key="1">
    <citation type="submission" date="2015-01" db="EMBL/GenBank/DDBJ databases">
        <title>Evolution of Trichinella species and genotypes.</title>
        <authorList>
            <person name="Korhonen P.K."/>
            <person name="Edoardo P."/>
            <person name="Giuseppe L.R."/>
            <person name="Gasser R.B."/>
        </authorList>
    </citation>
    <scope>NUCLEOTIDE SEQUENCE [LARGE SCALE GENOMIC DNA]</scope>
    <source>
        <strain evidence="1">ISS120</strain>
    </source>
</reference>
<comment type="caution">
    <text evidence="1">The sequence shown here is derived from an EMBL/GenBank/DDBJ whole genome shotgun (WGS) entry which is preliminary data.</text>
</comment>
<organism evidence="1 2">
    <name type="scientific">Trichinella britovi</name>
    <name type="common">Parasitic roundworm</name>
    <dbReference type="NCBI Taxonomy" id="45882"/>
    <lineage>
        <taxon>Eukaryota</taxon>
        <taxon>Metazoa</taxon>
        <taxon>Ecdysozoa</taxon>
        <taxon>Nematoda</taxon>
        <taxon>Enoplea</taxon>
        <taxon>Dorylaimia</taxon>
        <taxon>Trichinellida</taxon>
        <taxon>Trichinellidae</taxon>
        <taxon>Trichinella</taxon>
    </lineage>
</organism>
<feature type="non-terminal residue" evidence="1">
    <location>
        <position position="1"/>
    </location>
</feature>
<keyword evidence="2" id="KW-1185">Reference proteome</keyword>
<feature type="non-terminal residue" evidence="1">
    <location>
        <position position="74"/>
    </location>
</feature>